<feature type="region of interest" description="Disordered" evidence="1">
    <location>
        <begin position="171"/>
        <end position="216"/>
    </location>
</feature>
<organism evidence="3 4">
    <name type="scientific">Lachnellula cervina</name>
    <dbReference type="NCBI Taxonomy" id="1316786"/>
    <lineage>
        <taxon>Eukaryota</taxon>
        <taxon>Fungi</taxon>
        <taxon>Dikarya</taxon>
        <taxon>Ascomycota</taxon>
        <taxon>Pezizomycotina</taxon>
        <taxon>Leotiomycetes</taxon>
        <taxon>Helotiales</taxon>
        <taxon>Lachnaceae</taxon>
        <taxon>Lachnellula</taxon>
    </lineage>
</organism>
<feature type="compositionally biased region" description="Low complexity" evidence="1">
    <location>
        <begin position="172"/>
        <end position="188"/>
    </location>
</feature>
<feature type="compositionally biased region" description="Polar residues" evidence="1">
    <location>
        <begin position="52"/>
        <end position="83"/>
    </location>
</feature>
<dbReference type="SUPFAM" id="SSF53335">
    <property type="entry name" value="S-adenosyl-L-methionine-dependent methyltransferases"/>
    <property type="match status" value="1"/>
</dbReference>
<dbReference type="EMBL" id="QGMG01000416">
    <property type="protein sequence ID" value="TVY53754.1"/>
    <property type="molecule type" value="Genomic_DNA"/>
</dbReference>
<reference evidence="3 4" key="1">
    <citation type="submission" date="2018-05" db="EMBL/GenBank/DDBJ databases">
        <title>Whole genome sequencing for identification of molecular markers to develop diagnostic detection tools for the regulated plant pathogen Lachnellula willkommii.</title>
        <authorList>
            <person name="Giroux E."/>
            <person name="Bilodeau G."/>
        </authorList>
    </citation>
    <scope>NUCLEOTIDE SEQUENCE [LARGE SCALE GENOMIC DNA]</scope>
    <source>
        <strain evidence="3 4">CBS 625.97</strain>
    </source>
</reference>
<dbReference type="PANTHER" id="PTHR43591">
    <property type="entry name" value="METHYLTRANSFERASE"/>
    <property type="match status" value="1"/>
</dbReference>
<proteinExistence type="predicted"/>
<evidence type="ECO:0000313" key="3">
    <source>
        <dbReference type="EMBL" id="TVY53754.1"/>
    </source>
</evidence>
<dbReference type="AlphaFoldDB" id="A0A7D8YTF3"/>
<evidence type="ECO:0000313" key="4">
    <source>
        <dbReference type="Proteomes" id="UP000481288"/>
    </source>
</evidence>
<feature type="compositionally biased region" description="Basic residues" evidence="1">
    <location>
        <begin position="38"/>
        <end position="51"/>
    </location>
</feature>
<keyword evidence="4" id="KW-1185">Reference proteome</keyword>
<comment type="caution">
    <text evidence="3">The sequence shown here is derived from an EMBL/GenBank/DDBJ whole genome shotgun (WGS) entry which is preliminary data.</text>
</comment>
<feature type="domain" description="Methyltransferase" evidence="2">
    <location>
        <begin position="264"/>
        <end position="363"/>
    </location>
</feature>
<dbReference type="Proteomes" id="UP000481288">
    <property type="component" value="Unassembled WGS sequence"/>
</dbReference>
<sequence length="580" mass="64002">MAEAGFFFNSTCQRPDRNAPPSAHTNISVHSQAQPVKHSFKRPRQRTHSKSRPSTGYQELSPSSNSATDQPSLPSRPTGTATSKDPLFSKAKDEHDRMFLSTPLPDYKHAANQTIKARAQAQAAQAIAQAVRKSSSNSGGSGHKTAKNAVAVGEAAGGGLASGRVEYMAGRSSSISESTTATGSGSSGRLTEITSSDPPGDALPAKPFTTRNGRRYLRDTTTPYPLPCDLTELHRQTLRTMLLCQVFNGPICSPAFNNKPPKRVLEVGCGTGFWSVMCHRYFSQRGFNSISFTGVDIAPLASRVGDNHDMNWRFVQHDLRRVPLPFRDDEFNLIMVKDMGMIVPVLQQQSIMDQFMRVLKPGGTLEFWDGDHTLRMLLPHAPPSTKEEEDDSEDEEQVHTNAMGTYTLTPQTPLAAPQNQYLMDFNLWITKALEARSLTPMPCVTIRPMLLQEIETLEEIDYRRLAIPLGEVRWEREGVGGAVTQGTNGGAISSKGKNRESDRKLLTAGQAALRRTALQTVVQMIEALEPILREASGKGQDEWDRWYGNMMTDLLKNNGTSWGECLEVGAWWARKKKTPS</sequence>
<dbReference type="CDD" id="cd02440">
    <property type="entry name" value="AdoMet_MTases"/>
    <property type="match status" value="1"/>
</dbReference>
<gene>
    <name evidence="3" type="primary">laeA_2</name>
    <name evidence="3" type="ORF">LCER1_G006562</name>
</gene>
<dbReference type="Pfam" id="PF13649">
    <property type="entry name" value="Methyltransf_25"/>
    <property type="match status" value="1"/>
</dbReference>
<evidence type="ECO:0000259" key="2">
    <source>
        <dbReference type="Pfam" id="PF13649"/>
    </source>
</evidence>
<name>A0A7D8YTF3_9HELO</name>
<feature type="compositionally biased region" description="Polar residues" evidence="1">
    <location>
        <begin position="23"/>
        <end position="34"/>
    </location>
</feature>
<dbReference type="InterPro" id="IPR041698">
    <property type="entry name" value="Methyltransf_25"/>
</dbReference>
<dbReference type="OrthoDB" id="2013972at2759"/>
<evidence type="ECO:0000256" key="1">
    <source>
        <dbReference type="SAM" id="MobiDB-lite"/>
    </source>
</evidence>
<accession>A0A7D8YTF3</accession>
<dbReference type="Gene3D" id="3.40.50.150">
    <property type="entry name" value="Vaccinia Virus protein VP39"/>
    <property type="match status" value="1"/>
</dbReference>
<feature type="region of interest" description="Disordered" evidence="1">
    <location>
        <begin position="379"/>
        <end position="398"/>
    </location>
</feature>
<feature type="region of interest" description="Disordered" evidence="1">
    <location>
        <begin position="1"/>
        <end position="93"/>
    </location>
</feature>
<dbReference type="InterPro" id="IPR029063">
    <property type="entry name" value="SAM-dependent_MTases_sf"/>
</dbReference>
<dbReference type="PANTHER" id="PTHR43591:SF50">
    <property type="entry name" value="METHYLTRANSFERASE DOMAIN-CONTAINING PROTEIN-RELATED"/>
    <property type="match status" value="1"/>
</dbReference>
<protein>
    <submittedName>
        <fullName evidence="3">Secondary metabolism regulator laeA</fullName>
    </submittedName>
</protein>
<feature type="compositionally biased region" description="Acidic residues" evidence="1">
    <location>
        <begin position="387"/>
        <end position="396"/>
    </location>
</feature>